<feature type="binding site" evidence="15">
    <location>
        <position position="627"/>
    </location>
    <ligand>
        <name>Ca(2+)</name>
        <dbReference type="ChEBI" id="CHEBI:29108"/>
    </ligand>
</feature>
<comment type="function">
    <text evidence="2">Secreted tripeptidyl-peptidase which degrades proteins at acidic pHs and is involved in virulence.</text>
</comment>
<dbReference type="FunFam" id="3.40.50.200:FF:000015">
    <property type="entry name" value="Tripeptidyl peptidase A"/>
    <property type="match status" value="1"/>
</dbReference>
<comment type="cofactor">
    <cofactor evidence="15">
        <name>Ca(2+)</name>
        <dbReference type="ChEBI" id="CHEBI:29108"/>
    </cofactor>
    <text evidence="15">Binds 1 Ca(2+) ion per subunit.</text>
</comment>
<dbReference type="PROSITE" id="PS51695">
    <property type="entry name" value="SEDOLISIN"/>
    <property type="match status" value="1"/>
</dbReference>
<dbReference type="SUPFAM" id="SSF54897">
    <property type="entry name" value="Protease propeptides/inhibitors"/>
    <property type="match status" value="1"/>
</dbReference>
<dbReference type="SUPFAM" id="SSF52743">
    <property type="entry name" value="Subtilisin-like"/>
    <property type="match status" value="1"/>
</dbReference>
<dbReference type="OrthoDB" id="409122at2759"/>
<dbReference type="SMART" id="SM00944">
    <property type="entry name" value="Pro-kuma_activ"/>
    <property type="match status" value="1"/>
</dbReference>
<evidence type="ECO:0000256" key="2">
    <source>
        <dbReference type="ARBA" id="ARBA00002451"/>
    </source>
</evidence>
<feature type="binding site" evidence="15">
    <location>
        <position position="608"/>
    </location>
    <ligand>
        <name>Ca(2+)</name>
        <dbReference type="ChEBI" id="CHEBI:29108"/>
    </ligand>
</feature>
<feature type="signal peptide" evidence="17">
    <location>
        <begin position="1"/>
        <end position="17"/>
    </location>
</feature>
<feature type="domain" description="Peptidase S53" evidence="18">
    <location>
        <begin position="239"/>
        <end position="649"/>
    </location>
</feature>
<dbReference type="Proteomes" id="UP000076722">
    <property type="component" value="Unassembled WGS sequence"/>
</dbReference>
<feature type="active site" description="Charge relay system" evidence="15">
    <location>
        <position position="320"/>
    </location>
</feature>
<reference evidence="19 20" key="1">
    <citation type="journal article" date="2016" name="Mol. Biol. Evol.">
        <title>Comparative Genomics of Early-Diverging Mushroom-Forming Fungi Provides Insights into the Origins of Lignocellulose Decay Capabilities.</title>
        <authorList>
            <person name="Nagy L.G."/>
            <person name="Riley R."/>
            <person name="Tritt A."/>
            <person name="Adam C."/>
            <person name="Daum C."/>
            <person name="Floudas D."/>
            <person name="Sun H."/>
            <person name="Yadav J.S."/>
            <person name="Pangilinan J."/>
            <person name="Larsson K.H."/>
            <person name="Matsuura K."/>
            <person name="Barry K."/>
            <person name="Labutti K."/>
            <person name="Kuo R."/>
            <person name="Ohm R.A."/>
            <person name="Bhattacharya S.S."/>
            <person name="Shirouzu T."/>
            <person name="Yoshinaga Y."/>
            <person name="Martin F.M."/>
            <person name="Grigoriev I.V."/>
            <person name="Hibbett D.S."/>
        </authorList>
    </citation>
    <scope>NUCLEOTIDE SEQUENCE [LARGE SCALE GENOMIC DNA]</scope>
    <source>
        <strain evidence="19 20">HHB9708</strain>
    </source>
</reference>
<evidence type="ECO:0000256" key="7">
    <source>
        <dbReference type="ARBA" id="ARBA00022723"/>
    </source>
</evidence>
<feature type="binding site" evidence="15">
    <location>
        <position position="609"/>
    </location>
    <ligand>
        <name>Ca(2+)</name>
        <dbReference type="ChEBI" id="CHEBI:29108"/>
    </ligand>
</feature>
<evidence type="ECO:0000256" key="8">
    <source>
        <dbReference type="ARBA" id="ARBA00022729"/>
    </source>
</evidence>
<evidence type="ECO:0000256" key="12">
    <source>
        <dbReference type="ARBA" id="ARBA00023026"/>
    </source>
</evidence>
<dbReference type="GO" id="GO:0005576">
    <property type="term" value="C:extracellular region"/>
    <property type="evidence" value="ECO:0007669"/>
    <property type="project" value="UniProtKB-SubCell"/>
</dbReference>
<dbReference type="InterPro" id="IPR050819">
    <property type="entry name" value="Tripeptidyl-peptidase_I"/>
</dbReference>
<keyword evidence="5" id="KW-0964">Secreted</keyword>
<evidence type="ECO:0000256" key="9">
    <source>
        <dbReference type="ARBA" id="ARBA00022801"/>
    </source>
</evidence>
<dbReference type="InterPro" id="IPR030400">
    <property type="entry name" value="Sedolisin_dom"/>
</dbReference>
<name>A0A164NSG3_9AGAM</name>
<evidence type="ECO:0000256" key="3">
    <source>
        <dbReference type="ARBA" id="ARBA00004239"/>
    </source>
</evidence>
<evidence type="ECO:0000256" key="5">
    <source>
        <dbReference type="ARBA" id="ARBA00022525"/>
    </source>
</evidence>
<comment type="catalytic activity">
    <reaction evidence="1">
        <text>Release of an N-terminal tripeptide from a polypeptide.</text>
        <dbReference type="EC" id="3.4.14.10"/>
    </reaction>
</comment>
<dbReference type="GO" id="GO:0004252">
    <property type="term" value="F:serine-type endopeptidase activity"/>
    <property type="evidence" value="ECO:0007669"/>
    <property type="project" value="UniProtKB-UniRule"/>
</dbReference>
<proteinExistence type="predicted"/>
<evidence type="ECO:0000313" key="20">
    <source>
        <dbReference type="Proteomes" id="UP000076722"/>
    </source>
</evidence>
<feature type="binding site" evidence="15">
    <location>
        <position position="629"/>
    </location>
    <ligand>
        <name>Ca(2+)</name>
        <dbReference type="ChEBI" id="CHEBI:29108"/>
    </ligand>
</feature>
<protein>
    <recommendedName>
        <fullName evidence="4">tripeptidyl-peptidase II</fullName>
        <ecNumber evidence="4">3.4.14.10</ecNumber>
    </recommendedName>
</protein>
<dbReference type="GO" id="GO:0046872">
    <property type="term" value="F:metal ion binding"/>
    <property type="evidence" value="ECO:0007669"/>
    <property type="project" value="UniProtKB-UniRule"/>
</dbReference>
<dbReference type="InterPro" id="IPR015366">
    <property type="entry name" value="S53_propep"/>
</dbReference>
<dbReference type="CDD" id="cd11377">
    <property type="entry name" value="Pro-peptidase_S53"/>
    <property type="match status" value="1"/>
</dbReference>
<keyword evidence="9 15" id="KW-0378">Hydrolase</keyword>
<dbReference type="STRING" id="1314777.A0A164NSG3"/>
<keyword evidence="11 15" id="KW-0106">Calcium</keyword>
<keyword evidence="10 15" id="KW-0720">Serine protease</keyword>
<comment type="subcellular location">
    <subcellularLocation>
        <location evidence="3">Secreted</location>
        <location evidence="3">Extracellular space</location>
    </subcellularLocation>
</comment>
<evidence type="ECO:0000256" key="6">
    <source>
        <dbReference type="ARBA" id="ARBA00022670"/>
    </source>
</evidence>
<evidence type="ECO:0000256" key="17">
    <source>
        <dbReference type="SAM" id="SignalP"/>
    </source>
</evidence>
<dbReference type="PANTHER" id="PTHR14218:SF19">
    <property type="entry name" value="SERINE PROTEASE AORO, PUTATIVE (AFU_ORTHOLOGUE AFUA_6G10250)-RELATED"/>
    <property type="match status" value="1"/>
</dbReference>
<keyword evidence="20" id="KW-1185">Reference proteome</keyword>
<evidence type="ECO:0000256" key="10">
    <source>
        <dbReference type="ARBA" id="ARBA00022825"/>
    </source>
</evidence>
<feature type="chain" id="PRO_5007852108" description="tripeptidyl-peptidase II" evidence="17">
    <location>
        <begin position="18"/>
        <end position="650"/>
    </location>
</feature>
<keyword evidence="7 15" id="KW-0479">Metal-binding</keyword>
<keyword evidence="6 15" id="KW-0645">Protease</keyword>
<keyword evidence="14" id="KW-0325">Glycoprotein</keyword>
<dbReference type="Gene3D" id="3.40.50.200">
    <property type="entry name" value="Peptidase S8/S53 domain"/>
    <property type="match status" value="1"/>
</dbReference>
<dbReference type="CDD" id="cd04056">
    <property type="entry name" value="Peptidases_S53"/>
    <property type="match status" value="1"/>
</dbReference>
<evidence type="ECO:0000256" key="15">
    <source>
        <dbReference type="PROSITE-ProRule" id="PRU01032"/>
    </source>
</evidence>
<keyword evidence="8 17" id="KW-0732">Signal</keyword>
<evidence type="ECO:0000256" key="11">
    <source>
        <dbReference type="ARBA" id="ARBA00022837"/>
    </source>
</evidence>
<evidence type="ECO:0000259" key="18">
    <source>
        <dbReference type="PROSITE" id="PS51695"/>
    </source>
</evidence>
<evidence type="ECO:0000256" key="4">
    <source>
        <dbReference type="ARBA" id="ARBA00012462"/>
    </source>
</evidence>
<organism evidence="19 20">
    <name type="scientific">Sistotremastrum niveocremeum HHB9708</name>
    <dbReference type="NCBI Taxonomy" id="1314777"/>
    <lineage>
        <taxon>Eukaryota</taxon>
        <taxon>Fungi</taxon>
        <taxon>Dikarya</taxon>
        <taxon>Basidiomycota</taxon>
        <taxon>Agaricomycotina</taxon>
        <taxon>Agaricomycetes</taxon>
        <taxon>Sistotremastrales</taxon>
        <taxon>Sistotremastraceae</taxon>
        <taxon>Sertulicium</taxon>
        <taxon>Sertulicium niveocremeum</taxon>
    </lineage>
</organism>
<dbReference type="GO" id="GO:0008240">
    <property type="term" value="F:tripeptidyl-peptidase activity"/>
    <property type="evidence" value="ECO:0007669"/>
    <property type="project" value="UniProtKB-EC"/>
</dbReference>
<dbReference type="GO" id="GO:0006508">
    <property type="term" value="P:proteolysis"/>
    <property type="evidence" value="ECO:0007669"/>
    <property type="project" value="UniProtKB-KW"/>
</dbReference>
<feature type="region of interest" description="Disordered" evidence="16">
    <location>
        <begin position="187"/>
        <end position="218"/>
    </location>
</feature>
<keyword evidence="12" id="KW-0843">Virulence</keyword>
<dbReference type="PANTHER" id="PTHR14218">
    <property type="entry name" value="PROTEASE S8 TRIPEPTIDYL PEPTIDASE I CLN2"/>
    <property type="match status" value="1"/>
</dbReference>
<feature type="active site" description="Charge relay system" evidence="15">
    <location>
        <position position="565"/>
    </location>
</feature>
<feature type="active site" description="Charge relay system" evidence="15">
    <location>
        <position position="316"/>
    </location>
</feature>
<evidence type="ECO:0000313" key="19">
    <source>
        <dbReference type="EMBL" id="KZS87994.1"/>
    </source>
</evidence>
<dbReference type="InterPro" id="IPR036852">
    <property type="entry name" value="Peptidase_S8/S53_dom_sf"/>
</dbReference>
<accession>A0A164NSG3</accession>
<keyword evidence="13" id="KW-0865">Zymogen</keyword>
<sequence length="650" mass="69742">MLSLLAFALLATAFSFATPITNHVVHEKRSVAAASWSLSHRASPDSPLPLRIGLKQSNIDKLYDELLDISHPDSPNYGNHWSAQQVADYFRPGVETVNAVKGWLVDSGFEHQRMRLAKGGQWLEMNVTVAEAEELLKAEYHVYEHPSGRKHHACNSYSVPAHIQEHIELITPTVAFDALIAPPKRTVPFSKRKRSPATPVPGAAKGLGDPSSGNGPKLLPGSSGKLKGIITELEQCDEFITPVCLQTLYDIIYKPIATHKNSYGITEFTPQSYLPADLDMFFKNFSKSQIGQRPNLISIDGGELQTIEESFNFNGESDLDLEYGMTLTNPQPITLYQTGDIPEGASFNNLLDALDGSYCTFEGGDDPTQDGIYPDPLKGGFDKPESCGIVKPANVISTSYGMNEADASLFYAQRQCSEYGKLGLMGTTILYSSGDDGVAGFGNECIFPNGTQGVGGTRFNPSFPGGCPFVTSVGATQVNPGSSVFAPESACEQVIFSGGGFSNFFSIPSYQKSQVASFLKNHPPPYTSAQFNNSGTSRGFPDLSANGANYVIAIDGEFELVFGTSASSPVVGSILTLVNDARLAIGKGPIGFINPTIYSEGFRDAFNDITTGGNQGCGTPGFTSAPGWDPVTGLGTPNFLKLLAKWLILP</sequence>
<evidence type="ECO:0000256" key="16">
    <source>
        <dbReference type="SAM" id="MobiDB-lite"/>
    </source>
</evidence>
<evidence type="ECO:0000256" key="1">
    <source>
        <dbReference type="ARBA" id="ARBA00001910"/>
    </source>
</evidence>
<evidence type="ECO:0000256" key="14">
    <source>
        <dbReference type="ARBA" id="ARBA00023180"/>
    </source>
</evidence>
<dbReference type="Pfam" id="PF09286">
    <property type="entry name" value="Pro-kuma_activ"/>
    <property type="match status" value="1"/>
</dbReference>
<dbReference type="AlphaFoldDB" id="A0A164NSG3"/>
<dbReference type="EC" id="3.4.14.10" evidence="4"/>
<gene>
    <name evidence="19" type="ORF">SISNIDRAFT_418848</name>
</gene>
<evidence type="ECO:0000256" key="13">
    <source>
        <dbReference type="ARBA" id="ARBA00023145"/>
    </source>
</evidence>
<dbReference type="EMBL" id="KV419441">
    <property type="protein sequence ID" value="KZS87994.1"/>
    <property type="molecule type" value="Genomic_DNA"/>
</dbReference>